<evidence type="ECO:0000313" key="10">
    <source>
        <dbReference type="Proteomes" id="UP001060414"/>
    </source>
</evidence>
<dbReference type="SUPFAM" id="SSF102114">
    <property type="entry name" value="Radical SAM enzymes"/>
    <property type="match status" value="1"/>
</dbReference>
<keyword evidence="3" id="KW-0479">Metal-binding</keyword>
<keyword evidence="2" id="KW-0949">S-adenosyl-L-methionine</keyword>
<dbReference type="RefSeq" id="WP_260749887.1">
    <property type="nucleotide sequence ID" value="NZ_CP092109.1"/>
</dbReference>
<organism evidence="9 10">
    <name type="scientific">Geoalkalibacter halelectricus</name>
    <dbReference type="NCBI Taxonomy" id="2847045"/>
    <lineage>
        <taxon>Bacteria</taxon>
        <taxon>Pseudomonadati</taxon>
        <taxon>Thermodesulfobacteriota</taxon>
        <taxon>Desulfuromonadia</taxon>
        <taxon>Desulfuromonadales</taxon>
        <taxon>Geoalkalibacteraceae</taxon>
        <taxon>Geoalkalibacter</taxon>
    </lineage>
</organism>
<dbReference type="InterPro" id="IPR006638">
    <property type="entry name" value="Elp3/MiaA/NifB-like_rSAM"/>
</dbReference>
<comment type="cofactor">
    <cofactor evidence="1">
        <name>[4Fe-4S] cluster</name>
        <dbReference type="ChEBI" id="CHEBI:49883"/>
    </cofactor>
</comment>
<feature type="domain" description="Radical SAM core" evidence="8">
    <location>
        <begin position="173"/>
        <end position="392"/>
    </location>
</feature>
<dbReference type="PROSITE" id="PS51257">
    <property type="entry name" value="PROKAR_LIPOPROTEIN"/>
    <property type="match status" value="1"/>
</dbReference>
<keyword evidence="6" id="KW-0732">Signal</keyword>
<evidence type="ECO:0000256" key="6">
    <source>
        <dbReference type="SAM" id="SignalP"/>
    </source>
</evidence>
<dbReference type="PROSITE" id="PS51332">
    <property type="entry name" value="B12_BINDING"/>
    <property type="match status" value="1"/>
</dbReference>
<protein>
    <submittedName>
        <fullName evidence="9">Radical SAM protein</fullName>
    </submittedName>
</protein>
<dbReference type="InterPro" id="IPR051198">
    <property type="entry name" value="BchE-like"/>
</dbReference>
<dbReference type="Pfam" id="PF04055">
    <property type="entry name" value="Radical_SAM"/>
    <property type="match status" value="1"/>
</dbReference>
<name>A0ABY5ZQS8_9BACT</name>
<dbReference type="PROSITE" id="PS51918">
    <property type="entry name" value="RADICAL_SAM"/>
    <property type="match status" value="1"/>
</dbReference>
<dbReference type="SFLD" id="SFLDS00029">
    <property type="entry name" value="Radical_SAM"/>
    <property type="match status" value="1"/>
</dbReference>
<dbReference type="InterPro" id="IPR058240">
    <property type="entry name" value="rSAM_sf"/>
</dbReference>
<dbReference type="InterPro" id="IPR007197">
    <property type="entry name" value="rSAM"/>
</dbReference>
<feature type="chain" id="PRO_5046722190" evidence="6">
    <location>
        <begin position="17"/>
        <end position="624"/>
    </location>
</feature>
<dbReference type="Gene3D" id="3.80.30.20">
    <property type="entry name" value="tm_1862 like domain"/>
    <property type="match status" value="1"/>
</dbReference>
<keyword evidence="4" id="KW-0408">Iron</keyword>
<dbReference type="Proteomes" id="UP001060414">
    <property type="component" value="Chromosome"/>
</dbReference>
<evidence type="ECO:0000256" key="1">
    <source>
        <dbReference type="ARBA" id="ARBA00001966"/>
    </source>
</evidence>
<evidence type="ECO:0000259" key="7">
    <source>
        <dbReference type="PROSITE" id="PS51332"/>
    </source>
</evidence>
<proteinExistence type="predicted"/>
<feature type="domain" description="B12-binding" evidence="7">
    <location>
        <begin position="1"/>
        <end position="136"/>
    </location>
</feature>
<dbReference type="CDD" id="cd01335">
    <property type="entry name" value="Radical_SAM"/>
    <property type="match status" value="1"/>
</dbReference>
<dbReference type="InterPro" id="IPR034466">
    <property type="entry name" value="Methyltransferase_Class_B"/>
</dbReference>
<accession>A0ABY5ZQS8</accession>
<dbReference type="PANTHER" id="PTHR43409:SF16">
    <property type="entry name" value="SLR0320 PROTEIN"/>
    <property type="match status" value="1"/>
</dbReference>
<evidence type="ECO:0000256" key="2">
    <source>
        <dbReference type="ARBA" id="ARBA00022691"/>
    </source>
</evidence>
<dbReference type="SMART" id="SM00729">
    <property type="entry name" value="Elp3"/>
    <property type="match status" value="1"/>
</dbReference>
<keyword evidence="5" id="KW-0411">Iron-sulfur</keyword>
<evidence type="ECO:0000256" key="4">
    <source>
        <dbReference type="ARBA" id="ARBA00023004"/>
    </source>
</evidence>
<dbReference type="Gene3D" id="3.40.50.280">
    <property type="entry name" value="Cobalamin-binding domain"/>
    <property type="match status" value="1"/>
</dbReference>
<dbReference type="PANTHER" id="PTHR43409">
    <property type="entry name" value="ANAEROBIC MAGNESIUM-PROTOPORPHYRIN IX MONOMETHYL ESTER CYCLASE-RELATED"/>
    <property type="match status" value="1"/>
</dbReference>
<sequence length="624" mass="69210">MRIVIATLHVRPSAQAVALAAGCLAAALPEDLRRQARLVDLFPEMPLDTMADAILAQEPELVAMPVYVWNRTILLPLAARLRERRPQLRLVAGGPEAGAAPEALLDEGGFDALVQGEGEESFRALVQALDNQDETPLPGVFRRSPRGPSTGAAALLPDVDSLTSPWLSGVLVPPAEGGVLWEVARGCPFACDFCFDSRGSNRIRPLPWPRLEAELELFVRSRVAQIWILDSTFNYPPERGKKLLRLLAAKAPHIHFHLEAKAEYLDRESAKLLGAISCSVQVGLQSAHPRVLKNIHRAADPEDFKSKIHLLAAEGVTYGLDLIYGLPGDSLAGFGASLDYALDLRPNHLDIFPLAVLPGTVLHRERERLGLQCGAEPPYEIIASPSFSGQDLQRARLLAAAADIFYNRGRAVGFFTPLCRGAGMSALGLLEEFLHWLQTEKRFDEAQLLATEQWQPRAIRDLHMEFTPHLLNKVGRSHLLPAARDLIRYHYHYAEALLGPETLPVESEQLRGRDLWTTPWRLNPAVRLVRFRYEIIDLLQVEEMDLEQFTNLFRPVGSAALFIRRGSEVYCESLEEDFAKLLHGSDGSHSPREIFAGSINRREGEEFVEFAVTEGILLPPAESG</sequence>
<dbReference type="Pfam" id="PF02310">
    <property type="entry name" value="B12-binding"/>
    <property type="match status" value="1"/>
</dbReference>
<dbReference type="InterPro" id="IPR006158">
    <property type="entry name" value="Cobalamin-bd"/>
</dbReference>
<dbReference type="SFLD" id="SFLDG01123">
    <property type="entry name" value="methyltransferase_(Class_B)"/>
    <property type="match status" value="1"/>
</dbReference>
<evidence type="ECO:0000256" key="5">
    <source>
        <dbReference type="ARBA" id="ARBA00023014"/>
    </source>
</evidence>
<keyword evidence="10" id="KW-1185">Reference proteome</keyword>
<dbReference type="InterPro" id="IPR023404">
    <property type="entry name" value="rSAM_horseshoe"/>
</dbReference>
<evidence type="ECO:0000313" key="9">
    <source>
        <dbReference type="EMBL" id="UWZ81512.1"/>
    </source>
</evidence>
<evidence type="ECO:0000259" key="8">
    <source>
        <dbReference type="PROSITE" id="PS51918"/>
    </source>
</evidence>
<feature type="signal peptide" evidence="6">
    <location>
        <begin position="1"/>
        <end position="16"/>
    </location>
</feature>
<gene>
    <name evidence="9" type="ORF">L9S41_08970</name>
</gene>
<dbReference type="EMBL" id="CP092109">
    <property type="protein sequence ID" value="UWZ81512.1"/>
    <property type="molecule type" value="Genomic_DNA"/>
</dbReference>
<reference evidence="9" key="1">
    <citation type="journal article" date="2022" name="Environ. Microbiol.">
        <title>Geoalkalibacter halelectricus SAP #1 sp. nov. possessing extracellular electron transfer and mineral#reducing capabilities from a haloalkaline environment.</title>
        <authorList>
            <person name="Yadav S."/>
            <person name="Singh R."/>
            <person name="Sundharam S.S."/>
            <person name="Chaudhary S."/>
            <person name="Krishnamurthi S."/>
            <person name="Patil S.A."/>
        </authorList>
    </citation>
    <scope>NUCLEOTIDE SEQUENCE</scope>
    <source>
        <strain evidence="9">SAP-1</strain>
    </source>
</reference>
<dbReference type="SFLD" id="SFLDG01082">
    <property type="entry name" value="B12-binding_domain_containing"/>
    <property type="match status" value="1"/>
</dbReference>
<evidence type="ECO:0000256" key="3">
    <source>
        <dbReference type="ARBA" id="ARBA00022723"/>
    </source>
</evidence>